<name>A0A9D4HU65_DREPO</name>
<dbReference type="EMBL" id="JAIWYP010000011">
    <property type="protein sequence ID" value="KAH3735265.1"/>
    <property type="molecule type" value="Genomic_DNA"/>
</dbReference>
<evidence type="ECO:0000313" key="2">
    <source>
        <dbReference type="Proteomes" id="UP000828390"/>
    </source>
</evidence>
<protein>
    <submittedName>
        <fullName evidence="1">Uncharacterized protein</fullName>
    </submittedName>
</protein>
<proteinExistence type="predicted"/>
<dbReference type="AlphaFoldDB" id="A0A9D4HU65"/>
<keyword evidence="2" id="KW-1185">Reference proteome</keyword>
<comment type="caution">
    <text evidence="1">The sequence shown here is derived from an EMBL/GenBank/DDBJ whole genome shotgun (WGS) entry which is preliminary data.</text>
</comment>
<gene>
    <name evidence="1" type="ORF">DPMN_041729</name>
</gene>
<organism evidence="1 2">
    <name type="scientific">Dreissena polymorpha</name>
    <name type="common">Zebra mussel</name>
    <name type="synonym">Mytilus polymorpha</name>
    <dbReference type="NCBI Taxonomy" id="45954"/>
    <lineage>
        <taxon>Eukaryota</taxon>
        <taxon>Metazoa</taxon>
        <taxon>Spiralia</taxon>
        <taxon>Lophotrochozoa</taxon>
        <taxon>Mollusca</taxon>
        <taxon>Bivalvia</taxon>
        <taxon>Autobranchia</taxon>
        <taxon>Heteroconchia</taxon>
        <taxon>Euheterodonta</taxon>
        <taxon>Imparidentia</taxon>
        <taxon>Neoheterodontei</taxon>
        <taxon>Myida</taxon>
        <taxon>Dreissenoidea</taxon>
        <taxon>Dreissenidae</taxon>
        <taxon>Dreissena</taxon>
    </lineage>
</organism>
<accession>A0A9D4HU65</accession>
<dbReference type="Proteomes" id="UP000828390">
    <property type="component" value="Unassembled WGS sequence"/>
</dbReference>
<reference evidence="1" key="2">
    <citation type="submission" date="2020-11" db="EMBL/GenBank/DDBJ databases">
        <authorList>
            <person name="McCartney M.A."/>
            <person name="Auch B."/>
            <person name="Kono T."/>
            <person name="Mallez S."/>
            <person name="Becker A."/>
            <person name="Gohl D.M."/>
            <person name="Silverstein K.A.T."/>
            <person name="Koren S."/>
            <person name="Bechman K.B."/>
            <person name="Herman A."/>
            <person name="Abrahante J.E."/>
            <person name="Garbe J."/>
        </authorList>
    </citation>
    <scope>NUCLEOTIDE SEQUENCE</scope>
    <source>
        <strain evidence="1">Duluth1</strain>
        <tissue evidence="1">Whole animal</tissue>
    </source>
</reference>
<evidence type="ECO:0000313" key="1">
    <source>
        <dbReference type="EMBL" id="KAH3735265.1"/>
    </source>
</evidence>
<sequence length="73" mass="8219">MATETAMFPSAIQRVLTMERVHIQTHVLSQSQRKATTPELNSMKRCLAFDASKRPCFAEVHHQCDSRLFAAAS</sequence>
<reference evidence="1" key="1">
    <citation type="journal article" date="2019" name="bioRxiv">
        <title>The Genome of the Zebra Mussel, Dreissena polymorpha: A Resource for Invasive Species Research.</title>
        <authorList>
            <person name="McCartney M.A."/>
            <person name="Auch B."/>
            <person name="Kono T."/>
            <person name="Mallez S."/>
            <person name="Zhang Y."/>
            <person name="Obille A."/>
            <person name="Becker A."/>
            <person name="Abrahante J.E."/>
            <person name="Garbe J."/>
            <person name="Badalamenti J.P."/>
            <person name="Herman A."/>
            <person name="Mangelson H."/>
            <person name="Liachko I."/>
            <person name="Sullivan S."/>
            <person name="Sone E.D."/>
            <person name="Koren S."/>
            <person name="Silverstein K.A.T."/>
            <person name="Beckman K.B."/>
            <person name="Gohl D.M."/>
        </authorList>
    </citation>
    <scope>NUCLEOTIDE SEQUENCE</scope>
    <source>
        <strain evidence="1">Duluth1</strain>
        <tissue evidence="1">Whole animal</tissue>
    </source>
</reference>